<dbReference type="PANTHER" id="PTHR11709:SF394">
    <property type="entry name" value="FI03373P-RELATED"/>
    <property type="match status" value="1"/>
</dbReference>
<dbReference type="InterPro" id="IPR008972">
    <property type="entry name" value="Cupredoxin"/>
</dbReference>
<dbReference type="CDD" id="cd13884">
    <property type="entry name" value="CuRO_2_tcLCC_insect_like"/>
    <property type="match status" value="1"/>
</dbReference>
<dbReference type="Gene3D" id="2.60.40.420">
    <property type="entry name" value="Cupredoxins - blue copper proteins"/>
    <property type="match status" value="2"/>
</dbReference>
<dbReference type="GO" id="GO:0005886">
    <property type="term" value="C:plasma membrane"/>
    <property type="evidence" value="ECO:0007669"/>
    <property type="project" value="TreeGrafter"/>
</dbReference>
<keyword evidence="3" id="KW-0560">Oxidoreductase</keyword>
<dbReference type="Pfam" id="PF07732">
    <property type="entry name" value="Cu-oxidase_3"/>
    <property type="match status" value="1"/>
</dbReference>
<dbReference type="PANTHER" id="PTHR11709">
    <property type="entry name" value="MULTI-COPPER OXIDASE"/>
    <property type="match status" value="1"/>
</dbReference>
<name>A0AAV8VCV9_9CUCU</name>
<comment type="similarity">
    <text evidence="1">Belongs to the multicopper oxidase family.</text>
</comment>
<dbReference type="InterPro" id="IPR001117">
    <property type="entry name" value="Cu-oxidase_2nd"/>
</dbReference>
<dbReference type="CDD" id="cd13858">
    <property type="entry name" value="CuRO_1_tcLCC2_insect_like"/>
    <property type="match status" value="1"/>
</dbReference>
<reference evidence="7 8" key="1">
    <citation type="journal article" date="2023" name="Insect Mol. Biol.">
        <title>Genome sequencing provides insights into the evolution of gene families encoding plant cell wall-degrading enzymes in longhorned beetles.</title>
        <authorList>
            <person name="Shin N.R."/>
            <person name="Okamura Y."/>
            <person name="Kirsch R."/>
            <person name="Pauchet Y."/>
        </authorList>
    </citation>
    <scope>NUCLEOTIDE SEQUENCE [LARGE SCALE GENOMIC DNA]</scope>
    <source>
        <strain evidence="7">EAD_L_NR</strain>
    </source>
</reference>
<dbReference type="GO" id="GO:0006826">
    <property type="term" value="P:iron ion transport"/>
    <property type="evidence" value="ECO:0007669"/>
    <property type="project" value="TreeGrafter"/>
</dbReference>
<comment type="caution">
    <text evidence="7">The sequence shown here is derived from an EMBL/GenBank/DDBJ whole genome shotgun (WGS) entry which is preliminary data.</text>
</comment>
<feature type="domain" description="Plastocyanin-like" evidence="5">
    <location>
        <begin position="166"/>
        <end position="283"/>
    </location>
</feature>
<evidence type="ECO:0000256" key="4">
    <source>
        <dbReference type="ARBA" id="ARBA00023008"/>
    </source>
</evidence>
<dbReference type="FunFam" id="2.60.40.420:FF:000045">
    <property type="entry name" value="Laccase 2"/>
    <property type="match status" value="1"/>
</dbReference>
<dbReference type="SUPFAM" id="SSF49503">
    <property type="entry name" value="Cupredoxins"/>
    <property type="match status" value="2"/>
</dbReference>
<evidence type="ECO:0000313" key="8">
    <source>
        <dbReference type="Proteomes" id="UP001159042"/>
    </source>
</evidence>
<evidence type="ECO:0000313" key="7">
    <source>
        <dbReference type="EMBL" id="KAJ8912104.1"/>
    </source>
</evidence>
<dbReference type="GO" id="GO:0005507">
    <property type="term" value="F:copper ion binding"/>
    <property type="evidence" value="ECO:0007669"/>
    <property type="project" value="InterPro"/>
</dbReference>
<dbReference type="EMBL" id="JANEYG010000146">
    <property type="protein sequence ID" value="KAJ8912104.1"/>
    <property type="molecule type" value="Genomic_DNA"/>
</dbReference>
<evidence type="ECO:0000259" key="5">
    <source>
        <dbReference type="Pfam" id="PF00394"/>
    </source>
</evidence>
<dbReference type="AlphaFoldDB" id="A0AAV8VCV9"/>
<sequence length="380" mass="42409">MADCQYCPANSTNCSVAYCTRAEGSTRGIIIANRQLPGPPIQVCQNDILVVDVINKIPGHSLSIHWRGQPNHEAPFMDGVPMVTQCPILGYTTFQYKFRASSPGTHFYHAHSDSDRTDGLFGALIVRQADTKEPHRKLYDVDSRDHAVLISEWSGDRSLFPEDEDELPKALLVNGKSPIASGHALSTFNVEKKKRYRFRVAYTGGTVGCPVNISVDNHVLKIIAVDGNPINPYEVKSAELAKGERLDFILKANQALGAYFLRVKSSCNNNDIYGLAIISYNGATLEVKENNLTETLRHFETNFCSSENEKVCLGDIRMVDKIPLEIRKKEVDKQFYLAFNYTMGQIKNDNKVFGDNLIKKIFNTDPTYNVHVIVNAAICS</sequence>
<protein>
    <recommendedName>
        <fullName evidence="9">Laccase</fullName>
    </recommendedName>
</protein>
<keyword evidence="8" id="KW-1185">Reference proteome</keyword>
<proteinExistence type="inferred from homology"/>
<evidence type="ECO:0008006" key="9">
    <source>
        <dbReference type="Google" id="ProtNLM"/>
    </source>
</evidence>
<gene>
    <name evidence="7" type="ORF">NQ315_005440</name>
</gene>
<evidence type="ECO:0000256" key="3">
    <source>
        <dbReference type="ARBA" id="ARBA00023002"/>
    </source>
</evidence>
<accession>A0AAV8VCV9</accession>
<evidence type="ECO:0000256" key="2">
    <source>
        <dbReference type="ARBA" id="ARBA00022723"/>
    </source>
</evidence>
<feature type="domain" description="Plastocyanin-like" evidence="6">
    <location>
        <begin position="17"/>
        <end position="129"/>
    </location>
</feature>
<dbReference type="InterPro" id="IPR011707">
    <property type="entry name" value="Cu-oxidase-like_N"/>
</dbReference>
<keyword evidence="4" id="KW-0186">Copper</keyword>
<dbReference type="Proteomes" id="UP001159042">
    <property type="component" value="Unassembled WGS sequence"/>
</dbReference>
<organism evidence="7 8">
    <name type="scientific">Exocentrus adspersus</name>
    <dbReference type="NCBI Taxonomy" id="1586481"/>
    <lineage>
        <taxon>Eukaryota</taxon>
        <taxon>Metazoa</taxon>
        <taxon>Ecdysozoa</taxon>
        <taxon>Arthropoda</taxon>
        <taxon>Hexapoda</taxon>
        <taxon>Insecta</taxon>
        <taxon>Pterygota</taxon>
        <taxon>Neoptera</taxon>
        <taxon>Endopterygota</taxon>
        <taxon>Coleoptera</taxon>
        <taxon>Polyphaga</taxon>
        <taxon>Cucujiformia</taxon>
        <taxon>Chrysomeloidea</taxon>
        <taxon>Cerambycidae</taxon>
        <taxon>Lamiinae</taxon>
        <taxon>Acanthocinini</taxon>
        <taxon>Exocentrus</taxon>
    </lineage>
</organism>
<dbReference type="InterPro" id="IPR045087">
    <property type="entry name" value="Cu-oxidase_fam"/>
</dbReference>
<evidence type="ECO:0000256" key="1">
    <source>
        <dbReference type="ARBA" id="ARBA00010609"/>
    </source>
</evidence>
<dbReference type="GO" id="GO:0016491">
    <property type="term" value="F:oxidoreductase activity"/>
    <property type="evidence" value="ECO:0007669"/>
    <property type="project" value="UniProtKB-KW"/>
</dbReference>
<keyword evidence="2" id="KW-0479">Metal-binding</keyword>
<dbReference type="Pfam" id="PF00394">
    <property type="entry name" value="Cu-oxidase"/>
    <property type="match status" value="1"/>
</dbReference>
<evidence type="ECO:0000259" key="6">
    <source>
        <dbReference type="Pfam" id="PF07732"/>
    </source>
</evidence>